<dbReference type="AlphaFoldDB" id="A0A699ZW29"/>
<comment type="caution">
    <text evidence="3">The sequence shown here is derived from an EMBL/GenBank/DDBJ whole genome shotgun (WGS) entry which is preliminary data.</text>
</comment>
<dbReference type="GO" id="GO:0016020">
    <property type="term" value="C:membrane"/>
    <property type="evidence" value="ECO:0007669"/>
    <property type="project" value="InterPro"/>
</dbReference>
<feature type="domain" description="CSC1/OSCA1-like 7TM region" evidence="2">
    <location>
        <begin position="4"/>
        <end position="53"/>
    </location>
</feature>
<organism evidence="3 4">
    <name type="scientific">Haematococcus lacustris</name>
    <name type="common">Green alga</name>
    <name type="synonym">Haematococcus pluvialis</name>
    <dbReference type="NCBI Taxonomy" id="44745"/>
    <lineage>
        <taxon>Eukaryota</taxon>
        <taxon>Viridiplantae</taxon>
        <taxon>Chlorophyta</taxon>
        <taxon>core chlorophytes</taxon>
        <taxon>Chlorophyceae</taxon>
        <taxon>CS clade</taxon>
        <taxon>Chlamydomonadales</taxon>
        <taxon>Haematococcaceae</taxon>
        <taxon>Haematococcus</taxon>
    </lineage>
</organism>
<evidence type="ECO:0000313" key="4">
    <source>
        <dbReference type="Proteomes" id="UP000485058"/>
    </source>
</evidence>
<gene>
    <name evidence="3" type="ORF">HaLaN_23330</name>
</gene>
<dbReference type="InterPro" id="IPR003864">
    <property type="entry name" value="CSC1/OSCA1-like_7TM"/>
</dbReference>
<keyword evidence="4" id="KW-1185">Reference proteome</keyword>
<keyword evidence="1" id="KW-0812">Transmembrane</keyword>
<name>A0A699ZW29_HAELA</name>
<keyword evidence="1" id="KW-0472">Membrane</keyword>
<keyword evidence="1" id="KW-1133">Transmembrane helix</keyword>
<feature type="transmembrane region" description="Helical" evidence="1">
    <location>
        <begin position="31"/>
        <end position="53"/>
    </location>
</feature>
<reference evidence="3 4" key="1">
    <citation type="submission" date="2020-02" db="EMBL/GenBank/DDBJ databases">
        <title>Draft genome sequence of Haematococcus lacustris strain NIES-144.</title>
        <authorList>
            <person name="Morimoto D."/>
            <person name="Nakagawa S."/>
            <person name="Yoshida T."/>
            <person name="Sawayama S."/>
        </authorList>
    </citation>
    <scope>NUCLEOTIDE SEQUENCE [LARGE SCALE GENOMIC DNA]</scope>
    <source>
        <strain evidence="3 4">NIES-144</strain>
    </source>
</reference>
<dbReference type="EMBL" id="BLLF01002799">
    <property type="protein sequence ID" value="GFH25380.1"/>
    <property type="molecule type" value="Genomic_DNA"/>
</dbReference>
<dbReference type="Proteomes" id="UP000485058">
    <property type="component" value="Unassembled WGS sequence"/>
</dbReference>
<sequence length="54" mass="5767">MALQVATVFLSSFVAGTLLNQIVQFTQNPTSVLTVLGTGAPQVASFFITYVIFN</sequence>
<dbReference type="Pfam" id="PF02714">
    <property type="entry name" value="RSN1_7TM"/>
    <property type="match status" value="1"/>
</dbReference>
<evidence type="ECO:0000313" key="3">
    <source>
        <dbReference type="EMBL" id="GFH25380.1"/>
    </source>
</evidence>
<evidence type="ECO:0000259" key="2">
    <source>
        <dbReference type="Pfam" id="PF02714"/>
    </source>
</evidence>
<proteinExistence type="predicted"/>
<evidence type="ECO:0000256" key="1">
    <source>
        <dbReference type="SAM" id="Phobius"/>
    </source>
</evidence>
<protein>
    <submittedName>
        <fullName evidence="3">MaoC-like dehydratase</fullName>
    </submittedName>
</protein>
<accession>A0A699ZW29</accession>